<protein>
    <recommendedName>
        <fullName evidence="7">HTH myb-type domain-containing protein</fullName>
    </recommendedName>
</protein>
<dbReference type="PANTHER" id="PTHR31003">
    <property type="entry name" value="MYB FAMILY TRANSCRIPTION FACTOR"/>
    <property type="match status" value="1"/>
</dbReference>
<dbReference type="NCBIfam" id="TIGR01557">
    <property type="entry name" value="myb_SHAQKYF"/>
    <property type="match status" value="1"/>
</dbReference>
<feature type="domain" description="HTH myb-type" evidence="7">
    <location>
        <begin position="172"/>
        <end position="230"/>
    </location>
</feature>
<evidence type="ECO:0000259" key="7">
    <source>
        <dbReference type="PROSITE" id="PS51294"/>
    </source>
</evidence>
<dbReference type="SUPFAM" id="SSF46689">
    <property type="entry name" value="Homeodomain-like"/>
    <property type="match status" value="1"/>
</dbReference>
<dbReference type="AlphaFoldDB" id="A0AAQ3Q1U1"/>
<evidence type="ECO:0000256" key="4">
    <source>
        <dbReference type="ARBA" id="ARBA00023163"/>
    </source>
</evidence>
<dbReference type="InterPro" id="IPR044787">
    <property type="entry name" value="HHO5-like"/>
</dbReference>
<dbReference type="InterPro" id="IPR058673">
    <property type="entry name" value="HHO5-like_N"/>
</dbReference>
<dbReference type="PROSITE" id="PS51294">
    <property type="entry name" value="HTH_MYB"/>
    <property type="match status" value="1"/>
</dbReference>
<evidence type="ECO:0000256" key="6">
    <source>
        <dbReference type="SAM" id="MobiDB-lite"/>
    </source>
</evidence>
<comment type="subcellular location">
    <subcellularLocation>
        <location evidence="1">Nucleus</location>
    </subcellularLocation>
</comment>
<feature type="region of interest" description="Disordered" evidence="6">
    <location>
        <begin position="297"/>
        <end position="347"/>
    </location>
</feature>
<keyword evidence="2" id="KW-0805">Transcription regulation</keyword>
<dbReference type="InterPro" id="IPR001005">
    <property type="entry name" value="SANT/Myb"/>
</dbReference>
<accession>A0AAQ3Q1U1</accession>
<dbReference type="GO" id="GO:0005634">
    <property type="term" value="C:nucleus"/>
    <property type="evidence" value="ECO:0007669"/>
    <property type="project" value="UniProtKB-SubCell"/>
</dbReference>
<feature type="region of interest" description="Disordered" evidence="6">
    <location>
        <begin position="133"/>
        <end position="176"/>
    </location>
</feature>
<keyword evidence="9" id="KW-1185">Reference proteome</keyword>
<sequence>MDLWPRLQNCSDYVHALEEERKKIKMFQRELPLCLQLVYEAIESVRQQIDDHPMLRDDDRPVLEEFIPLKPTSTSLEERTISIKEAKKSSSEAAGTNKKLDWLHCVQLWNQDSKEPPKLIPVNAKKTEGAFHPFERENHPGEPAKSNISGGEGTDVGGGEEKEKDGQSQPHRKARRCWSPELHRRFLHAVDQLGGSCVATPKQIREMMKVDGLSNDEVKSHLQKYRLHTRRQNHGVQSSSNCAPFPQYVVVRGIWVPAGDYSEAAPAAMQSSGSPCSPPAEVYTPLQTLPPDLRFKRHQMKKKQAKGRWSGENNSTSEDVVVDDDSKCVSPTNSFSSQMTTTSPHSH</sequence>
<feature type="compositionally biased region" description="Basic residues" evidence="6">
    <location>
        <begin position="297"/>
        <end position="306"/>
    </location>
</feature>
<evidence type="ECO:0000256" key="1">
    <source>
        <dbReference type="ARBA" id="ARBA00004123"/>
    </source>
</evidence>
<dbReference type="Gene3D" id="1.10.10.60">
    <property type="entry name" value="Homeodomain-like"/>
    <property type="match status" value="1"/>
</dbReference>
<dbReference type="Pfam" id="PF00249">
    <property type="entry name" value="Myb_DNA-binding"/>
    <property type="match status" value="1"/>
</dbReference>
<gene>
    <name evidence="8" type="ORF">Cni_G02082</name>
</gene>
<reference evidence="8 9" key="1">
    <citation type="submission" date="2023-10" db="EMBL/GenBank/DDBJ databases">
        <title>Chromosome-scale genome assembly provides insights into flower coloration mechanisms of Canna indica.</title>
        <authorList>
            <person name="Li C."/>
        </authorList>
    </citation>
    <scope>NUCLEOTIDE SEQUENCE [LARGE SCALE GENOMIC DNA]</scope>
    <source>
        <tissue evidence="8">Flower</tissue>
    </source>
</reference>
<evidence type="ECO:0000313" key="8">
    <source>
        <dbReference type="EMBL" id="WOK93385.1"/>
    </source>
</evidence>
<evidence type="ECO:0000313" key="9">
    <source>
        <dbReference type="Proteomes" id="UP001327560"/>
    </source>
</evidence>
<dbReference type="PANTHER" id="PTHR31003:SF16">
    <property type="entry name" value="TRANSCRIPTION FACTOR HHO2"/>
    <property type="match status" value="1"/>
</dbReference>
<keyword evidence="4" id="KW-0804">Transcription</keyword>
<dbReference type="GO" id="GO:0003700">
    <property type="term" value="F:DNA-binding transcription factor activity"/>
    <property type="evidence" value="ECO:0007669"/>
    <property type="project" value="InterPro"/>
</dbReference>
<name>A0AAQ3Q1U1_9LILI</name>
<keyword evidence="5" id="KW-0539">Nucleus</keyword>
<dbReference type="FunFam" id="1.10.10.60:FF:000002">
    <property type="entry name" value="Myb family transcription factor"/>
    <property type="match status" value="1"/>
</dbReference>
<dbReference type="Proteomes" id="UP001327560">
    <property type="component" value="Chromosome 1"/>
</dbReference>
<proteinExistence type="predicted"/>
<dbReference type="EMBL" id="CP136890">
    <property type="protein sequence ID" value="WOK93385.1"/>
    <property type="molecule type" value="Genomic_DNA"/>
</dbReference>
<dbReference type="InterPro" id="IPR006447">
    <property type="entry name" value="Myb_dom_plants"/>
</dbReference>
<feature type="compositionally biased region" description="Basic and acidic residues" evidence="6">
    <location>
        <begin position="133"/>
        <end position="142"/>
    </location>
</feature>
<evidence type="ECO:0000256" key="3">
    <source>
        <dbReference type="ARBA" id="ARBA00023125"/>
    </source>
</evidence>
<keyword evidence="3" id="KW-0238">DNA-binding</keyword>
<dbReference type="InterPro" id="IPR017930">
    <property type="entry name" value="Myb_dom"/>
</dbReference>
<evidence type="ECO:0000256" key="2">
    <source>
        <dbReference type="ARBA" id="ARBA00023015"/>
    </source>
</evidence>
<dbReference type="InterPro" id="IPR009057">
    <property type="entry name" value="Homeodomain-like_sf"/>
</dbReference>
<dbReference type="Pfam" id="PF26575">
    <property type="entry name" value="HHO5_N"/>
    <property type="match status" value="1"/>
</dbReference>
<feature type="compositionally biased region" description="Polar residues" evidence="6">
    <location>
        <begin position="331"/>
        <end position="347"/>
    </location>
</feature>
<evidence type="ECO:0000256" key="5">
    <source>
        <dbReference type="ARBA" id="ARBA00023242"/>
    </source>
</evidence>
<organism evidence="8 9">
    <name type="scientific">Canna indica</name>
    <name type="common">Indian-shot</name>
    <dbReference type="NCBI Taxonomy" id="4628"/>
    <lineage>
        <taxon>Eukaryota</taxon>
        <taxon>Viridiplantae</taxon>
        <taxon>Streptophyta</taxon>
        <taxon>Embryophyta</taxon>
        <taxon>Tracheophyta</taxon>
        <taxon>Spermatophyta</taxon>
        <taxon>Magnoliopsida</taxon>
        <taxon>Liliopsida</taxon>
        <taxon>Zingiberales</taxon>
        <taxon>Cannaceae</taxon>
        <taxon>Canna</taxon>
    </lineage>
</organism>
<dbReference type="GO" id="GO:0003677">
    <property type="term" value="F:DNA binding"/>
    <property type="evidence" value="ECO:0007669"/>
    <property type="project" value="UniProtKB-KW"/>
</dbReference>